<dbReference type="Pfam" id="PF04479">
    <property type="entry name" value="RTA1"/>
    <property type="match status" value="1"/>
</dbReference>
<dbReference type="GeneID" id="37078681"/>
<keyword evidence="2" id="KW-0812">Transmembrane</keyword>
<evidence type="ECO:0000256" key="1">
    <source>
        <dbReference type="ARBA" id="ARBA00004141"/>
    </source>
</evidence>
<evidence type="ECO:0000313" key="6">
    <source>
        <dbReference type="Proteomes" id="UP000248349"/>
    </source>
</evidence>
<organism evidence="5 6">
    <name type="scientific">Aspergillus saccharolyticus JOP 1030-1</name>
    <dbReference type="NCBI Taxonomy" id="1450539"/>
    <lineage>
        <taxon>Eukaryota</taxon>
        <taxon>Fungi</taxon>
        <taxon>Dikarya</taxon>
        <taxon>Ascomycota</taxon>
        <taxon>Pezizomycotina</taxon>
        <taxon>Eurotiomycetes</taxon>
        <taxon>Eurotiomycetidae</taxon>
        <taxon>Eurotiales</taxon>
        <taxon>Aspergillaceae</taxon>
        <taxon>Aspergillus</taxon>
        <taxon>Aspergillus subgen. Circumdati</taxon>
    </lineage>
</organism>
<dbReference type="STRING" id="1450539.A0A318ZHI5"/>
<keyword evidence="4" id="KW-0472">Membrane</keyword>
<dbReference type="OrthoDB" id="363185at2759"/>
<dbReference type="InterPro" id="IPR007568">
    <property type="entry name" value="RTA1"/>
</dbReference>
<evidence type="ECO:0000256" key="2">
    <source>
        <dbReference type="ARBA" id="ARBA00022692"/>
    </source>
</evidence>
<keyword evidence="3" id="KW-1133">Transmembrane helix</keyword>
<dbReference type="RefSeq" id="XP_025430005.1">
    <property type="nucleotide sequence ID" value="XM_025577452.1"/>
</dbReference>
<sequence length="327" mass="35778">MGAIMMTIGSLTRCISAESPSQLSPYILQYLCILLPPSLYAASIYITPLELAASSGRRSRYQMGPSAAPISRQKVPRIPVLEWLVERGADVNAAEETQHLTHRYATVEDLMRELQKHGLAAAVINAEGELMQADAELLRARRGAGGAFGVIQSLSLRSIVFNELSRGQIAIQSDDLPEVIRQYNMGYQVLGTAGMPPELTLQQSVVNTTHGQALMVLFVWASSDIEAGMEWADKICTLAPTCGRVWTINMKRLTEEILAVITNHLVKIPGHPHTLFSLHELRTGTPSAQAEPDSVFTAREGHFVFEIICGAQEEQNLDAALAWGQGF</sequence>
<dbReference type="Gene3D" id="3.30.465.10">
    <property type="match status" value="1"/>
</dbReference>
<comment type="subcellular location">
    <subcellularLocation>
        <location evidence="1">Membrane</location>
        <topology evidence="1">Multi-pass membrane protein</topology>
    </subcellularLocation>
</comment>
<dbReference type="GO" id="GO:0016020">
    <property type="term" value="C:membrane"/>
    <property type="evidence" value="ECO:0007669"/>
    <property type="project" value="UniProtKB-SubCell"/>
</dbReference>
<evidence type="ECO:0000313" key="5">
    <source>
        <dbReference type="EMBL" id="PYH44023.1"/>
    </source>
</evidence>
<dbReference type="AlphaFoldDB" id="A0A318ZHI5"/>
<keyword evidence="6" id="KW-1185">Reference proteome</keyword>
<dbReference type="Gene3D" id="3.40.462.20">
    <property type="match status" value="1"/>
</dbReference>
<name>A0A318ZHI5_9EURO</name>
<evidence type="ECO:0000256" key="4">
    <source>
        <dbReference type="ARBA" id="ARBA00023136"/>
    </source>
</evidence>
<reference evidence="5 6" key="1">
    <citation type="submission" date="2016-12" db="EMBL/GenBank/DDBJ databases">
        <title>The genomes of Aspergillus section Nigri reveals drivers in fungal speciation.</title>
        <authorList>
            <consortium name="DOE Joint Genome Institute"/>
            <person name="Vesth T.C."/>
            <person name="Nybo J."/>
            <person name="Theobald S."/>
            <person name="Brandl J."/>
            <person name="Frisvad J.C."/>
            <person name="Nielsen K.F."/>
            <person name="Lyhne E.K."/>
            <person name="Kogle M.E."/>
            <person name="Kuo A."/>
            <person name="Riley R."/>
            <person name="Clum A."/>
            <person name="Nolan M."/>
            <person name="Lipzen A."/>
            <person name="Salamov A."/>
            <person name="Henrissat B."/>
            <person name="Wiebenga A."/>
            <person name="De Vries R.P."/>
            <person name="Grigoriev I.V."/>
            <person name="Mortensen U.H."/>
            <person name="Andersen M.R."/>
            <person name="Baker S.E."/>
        </authorList>
    </citation>
    <scope>NUCLEOTIDE SEQUENCE [LARGE SCALE GENOMIC DNA]</scope>
    <source>
        <strain evidence="5 6">JOP 1030-1</strain>
    </source>
</reference>
<gene>
    <name evidence="5" type="ORF">BP01DRAFT_383828</name>
</gene>
<evidence type="ECO:0008006" key="7">
    <source>
        <dbReference type="Google" id="ProtNLM"/>
    </source>
</evidence>
<evidence type="ECO:0000256" key="3">
    <source>
        <dbReference type="ARBA" id="ARBA00022989"/>
    </source>
</evidence>
<protein>
    <recommendedName>
        <fullName evidence="7">Ankyrin</fullName>
    </recommendedName>
</protein>
<dbReference type="Proteomes" id="UP000248349">
    <property type="component" value="Unassembled WGS sequence"/>
</dbReference>
<dbReference type="EMBL" id="KZ821239">
    <property type="protein sequence ID" value="PYH44023.1"/>
    <property type="molecule type" value="Genomic_DNA"/>
</dbReference>
<accession>A0A318ZHI5</accession>
<dbReference type="InterPro" id="IPR016169">
    <property type="entry name" value="FAD-bd_PCMH_sub2"/>
</dbReference>
<proteinExistence type="predicted"/>